<accession>A0A1T4V5W7</accession>
<sequence length="74" mass="8287">MMRKQFIDVVFPDGAVICVPITANTKEEAEQKASDNYDKLHDAHLSRPLSAMIKMKGTKNKRGVPTGLYIRLPT</sequence>
<proteinExistence type="predicted"/>
<gene>
    <name evidence="1" type="ORF">SAMN02745132_03275</name>
</gene>
<organism evidence="1 2">
    <name type="scientific">Enterovibrio nigricans DSM 22720</name>
    <dbReference type="NCBI Taxonomy" id="1121868"/>
    <lineage>
        <taxon>Bacteria</taxon>
        <taxon>Pseudomonadati</taxon>
        <taxon>Pseudomonadota</taxon>
        <taxon>Gammaproteobacteria</taxon>
        <taxon>Vibrionales</taxon>
        <taxon>Vibrionaceae</taxon>
        <taxon>Enterovibrio</taxon>
    </lineage>
</organism>
<dbReference type="RefSeq" id="WP_078753504.1">
    <property type="nucleotide sequence ID" value="NZ_FUXU01000049.1"/>
</dbReference>
<reference evidence="2" key="1">
    <citation type="submission" date="2017-02" db="EMBL/GenBank/DDBJ databases">
        <authorList>
            <person name="Varghese N."/>
            <person name="Submissions S."/>
        </authorList>
    </citation>
    <scope>NUCLEOTIDE SEQUENCE [LARGE SCALE GENOMIC DNA]</scope>
    <source>
        <strain evidence="2">DSM 22720</strain>
    </source>
</reference>
<dbReference type="Proteomes" id="UP000190162">
    <property type="component" value="Unassembled WGS sequence"/>
</dbReference>
<name>A0A1T4V5W7_9GAMM</name>
<evidence type="ECO:0000313" key="1">
    <source>
        <dbReference type="EMBL" id="SKA60306.1"/>
    </source>
</evidence>
<evidence type="ECO:0000313" key="2">
    <source>
        <dbReference type="Proteomes" id="UP000190162"/>
    </source>
</evidence>
<protein>
    <submittedName>
        <fullName evidence="1">Uncharacterized protein</fullName>
    </submittedName>
</protein>
<keyword evidence="2" id="KW-1185">Reference proteome</keyword>
<dbReference type="EMBL" id="FUXU01000049">
    <property type="protein sequence ID" value="SKA60306.1"/>
    <property type="molecule type" value="Genomic_DNA"/>
</dbReference>
<dbReference type="AlphaFoldDB" id="A0A1T4V5W7"/>